<protein>
    <submittedName>
        <fullName evidence="6">Periplasmic-binding protein domain protein</fullName>
    </submittedName>
</protein>
<feature type="chain" id="PRO_5004610977" evidence="4">
    <location>
        <begin position="23"/>
        <end position="312"/>
    </location>
</feature>
<evidence type="ECO:0000256" key="2">
    <source>
        <dbReference type="ARBA" id="ARBA00007639"/>
    </source>
</evidence>
<evidence type="ECO:0000313" key="7">
    <source>
        <dbReference type="EMBL" id="ERK04482.1"/>
    </source>
</evidence>
<dbReference type="EMBL" id="AUZJ01000013">
    <property type="protein sequence ID" value="ERF61302.1"/>
    <property type="molecule type" value="Genomic_DNA"/>
</dbReference>
<dbReference type="AlphaFoldDB" id="U1FAX0"/>
<evidence type="ECO:0000313" key="9">
    <source>
        <dbReference type="Proteomes" id="UP000016646"/>
    </source>
</evidence>
<dbReference type="Proteomes" id="UP000016412">
    <property type="component" value="Unassembled WGS sequence"/>
</dbReference>
<keyword evidence="3 4" id="KW-0732">Signal</keyword>
<evidence type="ECO:0000256" key="3">
    <source>
        <dbReference type="ARBA" id="ARBA00022729"/>
    </source>
</evidence>
<dbReference type="SUPFAM" id="SSF53822">
    <property type="entry name" value="Periplasmic binding protein-like I"/>
    <property type="match status" value="1"/>
</dbReference>
<evidence type="ECO:0000256" key="4">
    <source>
        <dbReference type="SAM" id="SignalP"/>
    </source>
</evidence>
<dbReference type="EMBL" id="AVQI01000020">
    <property type="protein sequence ID" value="ERK04482.1"/>
    <property type="molecule type" value="Genomic_DNA"/>
</dbReference>
<comment type="subcellular location">
    <subcellularLocation>
        <location evidence="1">Cell envelope</location>
    </subcellularLocation>
</comment>
<dbReference type="Pfam" id="PF13407">
    <property type="entry name" value="Peripla_BP_4"/>
    <property type="match status" value="1"/>
</dbReference>
<evidence type="ECO:0000256" key="1">
    <source>
        <dbReference type="ARBA" id="ARBA00004196"/>
    </source>
</evidence>
<evidence type="ECO:0000313" key="6">
    <source>
        <dbReference type="EMBL" id="ERF61302.1"/>
    </source>
</evidence>
<name>U1FAX0_TRESO</name>
<keyword evidence="9" id="KW-1185">Reference proteome</keyword>
<evidence type="ECO:0000259" key="5">
    <source>
        <dbReference type="Pfam" id="PF13407"/>
    </source>
</evidence>
<dbReference type="PANTHER" id="PTHR46847">
    <property type="entry name" value="D-ALLOSE-BINDING PERIPLASMIC PROTEIN-RELATED"/>
    <property type="match status" value="1"/>
</dbReference>
<dbReference type="Proteomes" id="UP000016646">
    <property type="component" value="Unassembled WGS sequence"/>
</dbReference>
<dbReference type="PANTHER" id="PTHR46847:SF1">
    <property type="entry name" value="D-ALLOSE-BINDING PERIPLASMIC PROTEIN-RELATED"/>
    <property type="match status" value="1"/>
</dbReference>
<evidence type="ECO:0000313" key="8">
    <source>
        <dbReference type="Proteomes" id="UP000016412"/>
    </source>
</evidence>
<dbReference type="eggNOG" id="COG1879">
    <property type="taxonomic scope" value="Bacteria"/>
</dbReference>
<feature type="domain" description="Periplasmic binding protein" evidence="5">
    <location>
        <begin position="42"/>
        <end position="286"/>
    </location>
</feature>
<dbReference type="STRING" id="1125725.HMPREF1325_2182"/>
<dbReference type="InterPro" id="IPR025997">
    <property type="entry name" value="SBP_2_dom"/>
</dbReference>
<gene>
    <name evidence="7" type="ORF">HMPREF0860_0774</name>
    <name evidence="6" type="ORF">HMPREF1325_2182</name>
</gene>
<reference evidence="8 9" key="1">
    <citation type="submission" date="2013-08" db="EMBL/GenBank/DDBJ databases">
        <authorList>
            <person name="Durkin A.S."/>
            <person name="Haft D.R."/>
            <person name="McCorrison J."/>
            <person name="Torralba M."/>
            <person name="Gillis M."/>
            <person name="Haft D.H."/>
            <person name="Methe B."/>
            <person name="Sutton G."/>
            <person name="Nelson K.E."/>
        </authorList>
    </citation>
    <scope>NUCLEOTIDE SEQUENCE [LARGE SCALE GENOMIC DNA]</scope>
    <source>
        <strain evidence="7 9">ATCC 35536</strain>
        <strain evidence="6 8">VPI DR56BR1116</strain>
    </source>
</reference>
<dbReference type="RefSeq" id="WP_021329606.1">
    <property type="nucleotide sequence ID" value="NZ_AUZJ01000013.1"/>
</dbReference>
<organism evidence="6 8">
    <name type="scientific">Treponema socranskii subsp. socranskii VPI DR56BR1116 = ATCC 35536</name>
    <dbReference type="NCBI Taxonomy" id="1125725"/>
    <lineage>
        <taxon>Bacteria</taxon>
        <taxon>Pseudomonadati</taxon>
        <taxon>Spirochaetota</taxon>
        <taxon>Spirochaetia</taxon>
        <taxon>Spirochaetales</taxon>
        <taxon>Treponemataceae</taxon>
        <taxon>Treponema</taxon>
    </lineage>
</organism>
<comment type="similarity">
    <text evidence="2">Belongs to the bacterial solute-binding protein 2 family.</text>
</comment>
<proteinExistence type="inferred from homology"/>
<dbReference type="GO" id="GO:0030313">
    <property type="term" value="C:cell envelope"/>
    <property type="evidence" value="ECO:0007669"/>
    <property type="project" value="UniProtKB-SubCell"/>
</dbReference>
<sequence length="312" mass="33353">MKKLRIAGVILALIAFGTATLAATGTTDSAKSGKRVFGLTYWAASDFFETIANTVKAAAEANGDEVIIIEAQQDNLKQLNIIEDFITRGVDAVFLNPVDRDAIKPALVNLRKAGIPVINFDTSVADLSYVNSYIASDNVGAGVLCAQAINKQFPEGGEIAILDYPANSACLDRTQGFMKTINKNFKVVDQFDAQGKPDPGLEKATDILTAHPNLKAIFCVNDQCGMGAFGAIRAANSKVVVVGVDGAPESKQVIVQGTQFIGTAAQSPIAIGKKSIEVAYNILAGKSYEKEFYVSTFWIDKNNAGKYLNSWQ</sequence>
<comment type="caution">
    <text evidence="6">The sequence shown here is derived from an EMBL/GenBank/DDBJ whole genome shotgun (WGS) entry which is preliminary data.</text>
</comment>
<feature type="signal peptide" evidence="4">
    <location>
        <begin position="1"/>
        <end position="22"/>
    </location>
</feature>
<dbReference type="CDD" id="cd19971">
    <property type="entry name" value="PBP1_ABC_sugar_binding-like"/>
    <property type="match status" value="1"/>
</dbReference>
<accession>U1FAX0</accession>
<dbReference type="Gene3D" id="3.40.50.2300">
    <property type="match status" value="2"/>
</dbReference>
<dbReference type="PATRIC" id="fig|1125725.3.peg.628"/>
<dbReference type="InterPro" id="IPR028082">
    <property type="entry name" value="Peripla_BP_I"/>
</dbReference>
<dbReference type="GO" id="GO:0030246">
    <property type="term" value="F:carbohydrate binding"/>
    <property type="evidence" value="ECO:0007669"/>
    <property type="project" value="UniProtKB-ARBA"/>
</dbReference>